<gene>
    <name evidence="2" type="ORF">NCTC11048_02306</name>
</gene>
<dbReference type="Proteomes" id="UP000255549">
    <property type="component" value="Unassembled WGS sequence"/>
</dbReference>
<dbReference type="OrthoDB" id="9959800at2"/>
<dbReference type="Pfam" id="PF19470">
    <property type="entry name" value="DUF6007"/>
    <property type="match status" value="1"/>
</dbReference>
<protein>
    <submittedName>
        <fullName evidence="2">Uncharacterized protein</fullName>
    </submittedName>
</protein>
<dbReference type="InterPro" id="IPR046049">
    <property type="entry name" value="DUF6007"/>
</dbReference>
<evidence type="ECO:0000313" key="3">
    <source>
        <dbReference type="Proteomes" id="UP000255549"/>
    </source>
</evidence>
<keyword evidence="3" id="KW-1185">Reference proteome</keyword>
<dbReference type="RefSeq" id="WP_019167992.1">
    <property type="nucleotide sequence ID" value="NZ_CAIB01000109.1"/>
</dbReference>
<organism evidence="2 3">
    <name type="scientific">Staphylococcus intermedius NCTC 11048</name>
    <dbReference type="NCBI Taxonomy" id="1141106"/>
    <lineage>
        <taxon>Bacteria</taxon>
        <taxon>Bacillati</taxon>
        <taxon>Bacillota</taxon>
        <taxon>Bacilli</taxon>
        <taxon>Bacillales</taxon>
        <taxon>Staphylococcaceae</taxon>
        <taxon>Staphylococcus</taxon>
        <taxon>Staphylococcus intermedius group</taxon>
    </lineage>
</organism>
<evidence type="ECO:0000256" key="1">
    <source>
        <dbReference type="SAM" id="Phobius"/>
    </source>
</evidence>
<reference evidence="2 3" key="1">
    <citation type="submission" date="2018-06" db="EMBL/GenBank/DDBJ databases">
        <authorList>
            <consortium name="Pathogen Informatics"/>
            <person name="Doyle S."/>
        </authorList>
    </citation>
    <scope>NUCLEOTIDE SEQUENCE [LARGE SCALE GENOMIC DNA]</scope>
    <source>
        <strain evidence="3">NCTC 11048</strain>
    </source>
</reference>
<keyword evidence="1" id="KW-0812">Transmembrane</keyword>
<feature type="transmembrane region" description="Helical" evidence="1">
    <location>
        <begin position="37"/>
        <end position="62"/>
    </location>
</feature>
<keyword evidence="1" id="KW-1133">Transmembrane helix</keyword>
<dbReference type="AlphaFoldDB" id="A0A380G7W5"/>
<name>A0A380G7W5_STAIN</name>
<dbReference type="EMBL" id="UHDP01000003">
    <property type="protein sequence ID" value="SUM47234.1"/>
    <property type="molecule type" value="Genomic_DNA"/>
</dbReference>
<keyword evidence="1" id="KW-0472">Membrane</keyword>
<feature type="transmembrane region" description="Helical" evidence="1">
    <location>
        <begin position="12"/>
        <end position="31"/>
    </location>
</feature>
<sequence length="68" mass="8017">MQNVNIEKELKRYAWVYFVSIIPMSFIIKILPKDTFFEILLSLLVVVLSSIGLSTVIIYILYLKNRHK</sequence>
<evidence type="ECO:0000313" key="2">
    <source>
        <dbReference type="EMBL" id="SUM47234.1"/>
    </source>
</evidence>
<proteinExistence type="predicted"/>
<accession>A0A380G7W5</accession>